<organism evidence="5 6">
    <name type="scientific">Sphingomonas daechungensis</name>
    <dbReference type="NCBI Taxonomy" id="1176646"/>
    <lineage>
        <taxon>Bacteria</taxon>
        <taxon>Pseudomonadati</taxon>
        <taxon>Pseudomonadota</taxon>
        <taxon>Alphaproteobacteria</taxon>
        <taxon>Sphingomonadales</taxon>
        <taxon>Sphingomonadaceae</taxon>
        <taxon>Sphingomonas</taxon>
    </lineage>
</organism>
<keyword evidence="1" id="KW-0805">Transcription regulation</keyword>
<evidence type="ECO:0000256" key="1">
    <source>
        <dbReference type="ARBA" id="ARBA00023015"/>
    </source>
</evidence>
<dbReference type="GO" id="GO:0003677">
    <property type="term" value="F:DNA binding"/>
    <property type="evidence" value="ECO:0007669"/>
    <property type="project" value="UniProtKB-KW"/>
</dbReference>
<dbReference type="SUPFAM" id="SSF53822">
    <property type="entry name" value="Periplasmic binding protein-like I"/>
    <property type="match status" value="1"/>
</dbReference>
<dbReference type="InterPro" id="IPR000843">
    <property type="entry name" value="HTH_LacI"/>
</dbReference>
<dbReference type="PANTHER" id="PTHR30146">
    <property type="entry name" value="LACI-RELATED TRANSCRIPTIONAL REPRESSOR"/>
    <property type="match status" value="1"/>
</dbReference>
<dbReference type="InterPro" id="IPR010982">
    <property type="entry name" value="Lambda_DNA-bd_dom_sf"/>
</dbReference>
<reference evidence="5 6" key="1">
    <citation type="submission" date="2020-08" db="EMBL/GenBank/DDBJ databases">
        <title>Genome sequence of Sphingomonas daechungensis KACC 18115T.</title>
        <authorList>
            <person name="Hyun D.-W."/>
            <person name="Bae J.-W."/>
        </authorList>
    </citation>
    <scope>NUCLEOTIDE SEQUENCE [LARGE SCALE GENOMIC DNA]</scope>
    <source>
        <strain evidence="5 6">KACC 18115</strain>
    </source>
</reference>
<evidence type="ECO:0000313" key="6">
    <source>
        <dbReference type="Proteomes" id="UP000516134"/>
    </source>
</evidence>
<dbReference type="SMART" id="SM00354">
    <property type="entry name" value="HTH_LACI"/>
    <property type="match status" value="1"/>
</dbReference>
<keyword evidence="2 5" id="KW-0238">DNA-binding</keyword>
<evidence type="ECO:0000256" key="3">
    <source>
        <dbReference type="ARBA" id="ARBA00023163"/>
    </source>
</evidence>
<evidence type="ECO:0000313" key="5">
    <source>
        <dbReference type="EMBL" id="QNP43258.1"/>
    </source>
</evidence>
<dbReference type="SUPFAM" id="SSF47413">
    <property type="entry name" value="lambda repressor-like DNA-binding domains"/>
    <property type="match status" value="1"/>
</dbReference>
<dbReference type="CDD" id="cd01392">
    <property type="entry name" value="HTH_LacI"/>
    <property type="match status" value="1"/>
</dbReference>
<feature type="domain" description="HTH lacI-type" evidence="4">
    <location>
        <begin position="6"/>
        <end position="60"/>
    </location>
</feature>
<protein>
    <submittedName>
        <fullName evidence="5">LacI family DNA-binding transcriptional regulator</fullName>
    </submittedName>
</protein>
<dbReference type="Gene3D" id="3.40.50.2300">
    <property type="match status" value="1"/>
</dbReference>
<dbReference type="RefSeq" id="WP_187714688.1">
    <property type="nucleotide sequence ID" value="NZ_CP060780.1"/>
</dbReference>
<dbReference type="InterPro" id="IPR028082">
    <property type="entry name" value="Peripla_BP_I"/>
</dbReference>
<sequence length="206" mass="22051">MNGRRSTIDDVAKAAGVARVTVSRVLNNERGVRPETRERVRDAVAALRFSVNLQARALASGVDRTILLIHAHGREGEPNSHYHSGLELGAMRACSAIGYELVTRSINPMREDRGHLIAAIVQRLRPAGIVLPPPFSDDVDLLTTMKDTGIRVSTVSAGKRGRGVVSSAGIDERAGGAALGGTWPRWATGILHSSRAERPPCRLAAL</sequence>
<dbReference type="Proteomes" id="UP000516134">
    <property type="component" value="Chromosome"/>
</dbReference>
<name>A0ABX6T205_9SPHN</name>
<dbReference type="PRINTS" id="PR00036">
    <property type="entry name" value="HTHLACI"/>
</dbReference>
<evidence type="ECO:0000259" key="4">
    <source>
        <dbReference type="PROSITE" id="PS50932"/>
    </source>
</evidence>
<dbReference type="Gene3D" id="1.10.260.40">
    <property type="entry name" value="lambda repressor-like DNA-binding domains"/>
    <property type="match status" value="1"/>
</dbReference>
<dbReference type="PROSITE" id="PS50932">
    <property type="entry name" value="HTH_LACI_2"/>
    <property type="match status" value="1"/>
</dbReference>
<accession>A0ABX6T205</accession>
<dbReference type="EMBL" id="CP060780">
    <property type="protein sequence ID" value="QNP43258.1"/>
    <property type="molecule type" value="Genomic_DNA"/>
</dbReference>
<gene>
    <name evidence="5" type="ORF">H9L15_15295</name>
</gene>
<evidence type="ECO:0000256" key="2">
    <source>
        <dbReference type="ARBA" id="ARBA00023125"/>
    </source>
</evidence>
<dbReference type="PANTHER" id="PTHR30146:SF153">
    <property type="entry name" value="LACTOSE OPERON REPRESSOR"/>
    <property type="match status" value="1"/>
</dbReference>
<dbReference type="Pfam" id="PF00356">
    <property type="entry name" value="LacI"/>
    <property type="match status" value="1"/>
</dbReference>
<keyword evidence="3" id="KW-0804">Transcription</keyword>
<keyword evidence="6" id="KW-1185">Reference proteome</keyword>
<proteinExistence type="predicted"/>